<dbReference type="PROSITE" id="PS50893">
    <property type="entry name" value="ABC_TRANSPORTER_2"/>
    <property type="match status" value="1"/>
</dbReference>
<dbReference type="Gene3D" id="3.40.50.300">
    <property type="entry name" value="P-loop containing nucleotide triphosphate hydrolases"/>
    <property type="match status" value="1"/>
</dbReference>
<dbReference type="eggNOG" id="arCOG00193">
    <property type="taxonomic scope" value="Archaea"/>
</dbReference>
<dbReference type="Proteomes" id="UP000002595">
    <property type="component" value="Chromosome"/>
</dbReference>
<feature type="domain" description="ABC transporter" evidence="4">
    <location>
        <begin position="2"/>
        <end position="225"/>
    </location>
</feature>
<keyword evidence="6" id="KW-1185">Reference proteome</keyword>
<proteinExistence type="predicted"/>
<dbReference type="InterPro" id="IPR003593">
    <property type="entry name" value="AAA+_ATPase"/>
</dbReference>
<dbReference type="GO" id="GO:0005524">
    <property type="term" value="F:ATP binding"/>
    <property type="evidence" value="ECO:0007669"/>
    <property type="project" value="UniProtKB-KW"/>
</dbReference>
<evidence type="ECO:0000313" key="6">
    <source>
        <dbReference type="Proteomes" id="UP000002595"/>
    </source>
</evidence>
<dbReference type="SUPFAM" id="SSF52540">
    <property type="entry name" value="P-loop containing nucleoside triphosphate hydrolases"/>
    <property type="match status" value="1"/>
</dbReference>
<evidence type="ECO:0000259" key="4">
    <source>
        <dbReference type="PROSITE" id="PS50893"/>
    </source>
</evidence>
<reference evidence="5" key="1">
    <citation type="submission" date="2006-12" db="EMBL/GenBank/DDBJ databases">
        <title>Complete sequence of Pyrobaculum islandicum DSM 4184.</title>
        <authorList>
            <person name="Copeland A."/>
            <person name="Lucas S."/>
            <person name="Lapidus A."/>
            <person name="Barry K."/>
            <person name="Detter J.C."/>
            <person name="Glavina del Rio T."/>
            <person name="Dalin E."/>
            <person name="Tice H."/>
            <person name="Pitluck S."/>
            <person name="Meincke L."/>
            <person name="Brettin T."/>
            <person name="Bruce D."/>
            <person name="Han C."/>
            <person name="Tapia R."/>
            <person name="Gilna P."/>
            <person name="Schmutz J."/>
            <person name="Larimer F."/>
            <person name="Land M."/>
            <person name="Hauser L."/>
            <person name="Kyrpides N."/>
            <person name="Mikhailova N."/>
            <person name="Cozen A.E."/>
            <person name="Fitz-Gibbon S.T."/>
            <person name="House C.H."/>
            <person name="Saltikov C."/>
            <person name="Lowe T."/>
            <person name="Richardson P."/>
        </authorList>
    </citation>
    <scope>NUCLEOTIDE SEQUENCE [LARGE SCALE GENOMIC DNA]</scope>
    <source>
        <strain evidence="5">DSM 4184</strain>
    </source>
</reference>
<keyword evidence="2" id="KW-0547">Nucleotide-binding</keyword>
<evidence type="ECO:0000256" key="1">
    <source>
        <dbReference type="ARBA" id="ARBA00022448"/>
    </source>
</evidence>
<protein>
    <submittedName>
        <fullName evidence="5">ABC transporter related protein</fullName>
    </submittedName>
</protein>
<dbReference type="SMART" id="SM00382">
    <property type="entry name" value="AAA"/>
    <property type="match status" value="1"/>
</dbReference>
<gene>
    <name evidence="5" type="ordered locus">Pisl_1605</name>
</gene>
<name>A1RUX7_PYRIL</name>
<dbReference type="PANTHER" id="PTHR42788">
    <property type="entry name" value="TAURINE IMPORT ATP-BINDING PROTEIN-RELATED"/>
    <property type="match status" value="1"/>
</dbReference>
<evidence type="ECO:0000256" key="3">
    <source>
        <dbReference type="ARBA" id="ARBA00022840"/>
    </source>
</evidence>
<dbReference type="EMBL" id="CP000504">
    <property type="protein sequence ID" value="ABL88759.1"/>
    <property type="molecule type" value="Genomic_DNA"/>
</dbReference>
<evidence type="ECO:0000256" key="2">
    <source>
        <dbReference type="ARBA" id="ARBA00022741"/>
    </source>
</evidence>
<dbReference type="GO" id="GO:0016887">
    <property type="term" value="F:ATP hydrolysis activity"/>
    <property type="evidence" value="ECO:0007669"/>
    <property type="project" value="InterPro"/>
</dbReference>
<accession>A1RUX7</accession>
<keyword evidence="1" id="KW-0813">Transport</keyword>
<dbReference type="RefSeq" id="WP_011763334.1">
    <property type="nucleotide sequence ID" value="NC_008701.1"/>
</dbReference>
<organism evidence="5 6">
    <name type="scientific">Pyrobaculum islandicum (strain DSM 4184 / JCM 9189 / GEO3)</name>
    <dbReference type="NCBI Taxonomy" id="384616"/>
    <lineage>
        <taxon>Archaea</taxon>
        <taxon>Thermoproteota</taxon>
        <taxon>Thermoprotei</taxon>
        <taxon>Thermoproteales</taxon>
        <taxon>Thermoproteaceae</taxon>
        <taxon>Pyrobaculum</taxon>
    </lineage>
</organism>
<sequence length="230" mass="25600">MIDFRGVYFKYRRGPVVLQNFTAQFSNSLTIILGPNGCGKSTLLKIAAGILKPTEGIVEILGKPPDELRGKIAYIPQSGGLYPWMTVEENIALPLKLLKKPEREIRETVHKVSEILEISDLLKRYPREISGGEQQKVLLARAMASGADVWLLDEPFSMIDIDYRRELIQILRGVGKVMVVITHNVQDAIDLGGEIYVVNGPPLKITAVLKPGDYTKAEELTEVVKSAFKK</sequence>
<dbReference type="PROSITE" id="PS00211">
    <property type="entry name" value="ABC_TRANSPORTER_1"/>
    <property type="match status" value="1"/>
</dbReference>
<dbReference type="HOGENOM" id="CLU_000604_1_22_2"/>
<dbReference type="STRING" id="384616.Pisl_1605"/>
<dbReference type="KEGG" id="pis:Pisl_1605"/>
<evidence type="ECO:0000313" key="5">
    <source>
        <dbReference type="EMBL" id="ABL88759.1"/>
    </source>
</evidence>
<dbReference type="InterPro" id="IPR050166">
    <property type="entry name" value="ABC_transporter_ATP-bind"/>
</dbReference>
<dbReference type="GeneID" id="4618251"/>
<dbReference type="InterPro" id="IPR003439">
    <property type="entry name" value="ABC_transporter-like_ATP-bd"/>
</dbReference>
<dbReference type="InterPro" id="IPR017871">
    <property type="entry name" value="ABC_transporter-like_CS"/>
</dbReference>
<dbReference type="InterPro" id="IPR027417">
    <property type="entry name" value="P-loop_NTPase"/>
</dbReference>
<keyword evidence="3" id="KW-0067">ATP-binding</keyword>
<dbReference type="OrthoDB" id="97750at2157"/>
<dbReference type="AlphaFoldDB" id="A1RUX7"/>
<dbReference type="Pfam" id="PF00005">
    <property type="entry name" value="ABC_tran"/>
    <property type="match status" value="1"/>
</dbReference>
<dbReference type="PANTHER" id="PTHR42788:SF13">
    <property type="entry name" value="ALIPHATIC SULFONATES IMPORT ATP-BINDING PROTEIN SSUB"/>
    <property type="match status" value="1"/>
</dbReference>